<dbReference type="EMBL" id="CP003940">
    <property type="protein sequence ID" value="AFZ47391.1"/>
    <property type="molecule type" value="Genomic_DNA"/>
</dbReference>
<proteinExistence type="predicted"/>
<organism evidence="2 3">
    <name type="scientific">Cyanobacterium stanieri (strain ATCC 29140 / PCC 7202)</name>
    <dbReference type="NCBI Taxonomy" id="292563"/>
    <lineage>
        <taxon>Bacteria</taxon>
        <taxon>Bacillati</taxon>
        <taxon>Cyanobacteriota</taxon>
        <taxon>Cyanophyceae</taxon>
        <taxon>Oscillatoriophycideae</taxon>
        <taxon>Chroococcales</taxon>
        <taxon>Geminocystaceae</taxon>
        <taxon>Cyanobacterium</taxon>
    </lineage>
</organism>
<gene>
    <name evidence="2" type="ordered locus">Cyast_1427</name>
</gene>
<reference evidence="3" key="1">
    <citation type="journal article" date="2013" name="Proc. Natl. Acad. Sci. U.S.A.">
        <title>Improving the coverage of the cyanobacterial phylum using diversity-driven genome sequencing.</title>
        <authorList>
            <person name="Shih P.M."/>
            <person name="Wu D."/>
            <person name="Latifi A."/>
            <person name="Axen S.D."/>
            <person name="Fewer D.P."/>
            <person name="Talla E."/>
            <person name="Calteau A."/>
            <person name="Cai F."/>
            <person name="Tandeau de Marsac N."/>
            <person name="Rippka R."/>
            <person name="Herdman M."/>
            <person name="Sivonen K."/>
            <person name="Coursin T."/>
            <person name="Laurent T."/>
            <person name="Goodwin L."/>
            <person name="Nolan M."/>
            <person name="Davenport K.W."/>
            <person name="Han C.S."/>
            <person name="Rubin E.M."/>
            <person name="Eisen J.A."/>
            <person name="Woyke T."/>
            <person name="Gugger M."/>
            <person name="Kerfeld C.A."/>
        </authorList>
    </citation>
    <scope>NUCLEOTIDE SEQUENCE [LARGE SCALE GENOMIC DNA]</scope>
    <source>
        <strain evidence="3">ATCC 29140 / PCC 7202</strain>
    </source>
</reference>
<sequence length="126" mass="14314">MKFLLKASISILSVSLIQSIPFVFFTSTAKAQSTTHVVCYFQKPNQPNTRTWKWGLTSNNNWYTINGNWRNVGGSNSFITRLTSKQIQDSCENSKTYYNFQDYDVVDIYAAVDTPTDKSKIMSGDS</sequence>
<dbReference type="BioCyc" id="CSTA292563:G1353-1439-MONOMER"/>
<evidence type="ECO:0000313" key="2">
    <source>
        <dbReference type="EMBL" id="AFZ47391.1"/>
    </source>
</evidence>
<keyword evidence="1" id="KW-0732">Signal</keyword>
<dbReference type="AlphaFoldDB" id="K9YKB3"/>
<dbReference type="HOGENOM" id="CLU_1977852_0_0_3"/>
<feature type="chain" id="PRO_5003938481" evidence="1">
    <location>
        <begin position="32"/>
        <end position="126"/>
    </location>
</feature>
<protein>
    <submittedName>
        <fullName evidence="2">Uncharacterized protein</fullName>
    </submittedName>
</protein>
<evidence type="ECO:0000313" key="3">
    <source>
        <dbReference type="Proteomes" id="UP000010483"/>
    </source>
</evidence>
<feature type="signal peptide" evidence="1">
    <location>
        <begin position="1"/>
        <end position="31"/>
    </location>
</feature>
<keyword evidence="3" id="KW-1185">Reference proteome</keyword>
<dbReference type="KEGG" id="csn:Cyast_1427"/>
<evidence type="ECO:0000256" key="1">
    <source>
        <dbReference type="SAM" id="SignalP"/>
    </source>
</evidence>
<dbReference type="Proteomes" id="UP000010483">
    <property type="component" value="Chromosome"/>
</dbReference>
<name>K9YKB3_CYASC</name>
<accession>K9YKB3</accession>